<reference evidence="1" key="1">
    <citation type="journal article" date="2022" name="bioRxiv">
        <title>Sequencing and chromosome-scale assembly of the giantPleurodeles waltlgenome.</title>
        <authorList>
            <person name="Brown T."/>
            <person name="Elewa A."/>
            <person name="Iarovenko S."/>
            <person name="Subramanian E."/>
            <person name="Araus A.J."/>
            <person name="Petzold A."/>
            <person name="Susuki M."/>
            <person name="Suzuki K.-i.T."/>
            <person name="Hayashi T."/>
            <person name="Toyoda A."/>
            <person name="Oliveira C."/>
            <person name="Osipova E."/>
            <person name="Leigh N.D."/>
            <person name="Simon A."/>
            <person name="Yun M.H."/>
        </authorList>
    </citation>
    <scope>NUCLEOTIDE SEQUENCE</scope>
    <source>
        <strain evidence="1">20211129_DDA</strain>
        <tissue evidence="1">Liver</tissue>
    </source>
</reference>
<dbReference type="EMBL" id="JANPWB010000009">
    <property type="protein sequence ID" value="KAJ1157044.1"/>
    <property type="molecule type" value="Genomic_DNA"/>
</dbReference>
<accession>A0AAV7RXH7</accession>
<dbReference type="Proteomes" id="UP001066276">
    <property type="component" value="Chromosome 5"/>
</dbReference>
<comment type="caution">
    <text evidence="1">The sequence shown here is derived from an EMBL/GenBank/DDBJ whole genome shotgun (WGS) entry which is preliminary data.</text>
</comment>
<organism evidence="1 2">
    <name type="scientific">Pleurodeles waltl</name>
    <name type="common">Iberian ribbed newt</name>
    <dbReference type="NCBI Taxonomy" id="8319"/>
    <lineage>
        <taxon>Eukaryota</taxon>
        <taxon>Metazoa</taxon>
        <taxon>Chordata</taxon>
        <taxon>Craniata</taxon>
        <taxon>Vertebrata</taxon>
        <taxon>Euteleostomi</taxon>
        <taxon>Amphibia</taxon>
        <taxon>Batrachia</taxon>
        <taxon>Caudata</taxon>
        <taxon>Salamandroidea</taxon>
        <taxon>Salamandridae</taxon>
        <taxon>Pleurodelinae</taxon>
        <taxon>Pleurodeles</taxon>
    </lineage>
</organism>
<evidence type="ECO:0000313" key="1">
    <source>
        <dbReference type="EMBL" id="KAJ1157044.1"/>
    </source>
</evidence>
<protein>
    <submittedName>
        <fullName evidence="1">Uncharacterized protein</fullName>
    </submittedName>
</protein>
<name>A0AAV7RXH7_PLEWA</name>
<proteinExistence type="predicted"/>
<sequence>MSSFSFESSDWRLRSCNASLDSVRRTSTRAPDETTLVIEEEGVQRSRRVLLSLVVRHRLHSAVPNGVLSVVIKV</sequence>
<dbReference type="AlphaFoldDB" id="A0AAV7RXH7"/>
<gene>
    <name evidence="1" type="ORF">NDU88_009759</name>
</gene>
<evidence type="ECO:0000313" key="2">
    <source>
        <dbReference type="Proteomes" id="UP001066276"/>
    </source>
</evidence>
<keyword evidence="2" id="KW-1185">Reference proteome</keyword>